<sequence length="284" mass="32653">MMESNMNISKELSDRIKKFVKKCSKNISEDKTVVKDFEDEMSVNLESSIVELIKEGHSEEEAFNIAIKRFGDANQIQNELIGIFKIEKKFEKVILMAAIVSLIVSLMTFTVHRIVHKDFSLIVPAEFEAAVNEKIKSGEDISSEEVNKLITKYKSKFRYVTLTKTAGNGELDTIYPEGFSIEEIKNDTEDFLSTYVRSPEGIEWTLRFGFNLDGFHLGVPILLRQIAVSTLAVYWVLFGVWSVIYAFHKKRLGFPWIIVFFTLNIVGYIIFELDYKMKLKLKTA</sequence>
<accession>D9SKU3</accession>
<name>D9SKU3_CLOC7</name>
<evidence type="ECO:0000313" key="2">
    <source>
        <dbReference type="EMBL" id="ADL53515.1"/>
    </source>
</evidence>
<reference evidence="2 3" key="1">
    <citation type="submission" date="2010-08" db="EMBL/GenBank/DDBJ databases">
        <title>Complete sequence of Clostridium cellulovorans 743B.</title>
        <authorList>
            <consortium name="US DOE Joint Genome Institute"/>
            <person name="Lucas S."/>
            <person name="Copeland A."/>
            <person name="Lapidus A."/>
            <person name="Cheng J.-F."/>
            <person name="Bruce D."/>
            <person name="Goodwin L."/>
            <person name="Pitluck S."/>
            <person name="Chertkov O."/>
            <person name="Detter J.C."/>
            <person name="Han C."/>
            <person name="Tapia R."/>
            <person name="Land M."/>
            <person name="Hauser L."/>
            <person name="Chang Y.-J."/>
            <person name="Jeffries C."/>
            <person name="Kyrpides N."/>
            <person name="Ivanova N."/>
            <person name="Mikhailova N."/>
            <person name="Hemme C.L."/>
            <person name="Woyke T."/>
        </authorList>
    </citation>
    <scope>NUCLEOTIDE SEQUENCE [LARGE SCALE GENOMIC DNA]</scope>
    <source>
        <strain evidence="3">ATCC 35296 / DSM 3052 / OCM 3 / 743B</strain>
    </source>
</reference>
<dbReference type="NCBIfam" id="NF038403">
    <property type="entry name" value="perm_prefix_1"/>
    <property type="match status" value="1"/>
</dbReference>
<dbReference type="KEGG" id="ccb:Clocel_3846"/>
<keyword evidence="1" id="KW-0472">Membrane</keyword>
<feature type="transmembrane region" description="Helical" evidence="1">
    <location>
        <begin position="226"/>
        <end position="247"/>
    </location>
</feature>
<proteinExistence type="predicted"/>
<dbReference type="HOGENOM" id="CLU_975575_0_0_9"/>
<evidence type="ECO:0000313" key="3">
    <source>
        <dbReference type="Proteomes" id="UP000002730"/>
    </source>
</evidence>
<feature type="transmembrane region" description="Helical" evidence="1">
    <location>
        <begin position="93"/>
        <end position="115"/>
    </location>
</feature>
<keyword evidence="1" id="KW-1133">Transmembrane helix</keyword>
<dbReference type="STRING" id="573061.Clocel_3846"/>
<dbReference type="EMBL" id="CP002160">
    <property type="protein sequence ID" value="ADL53515.1"/>
    <property type="molecule type" value="Genomic_DNA"/>
</dbReference>
<protein>
    <submittedName>
        <fullName evidence="2">Uncharacterized protein</fullName>
    </submittedName>
</protein>
<keyword evidence="1" id="KW-0812">Transmembrane</keyword>
<dbReference type="Proteomes" id="UP000002730">
    <property type="component" value="Chromosome"/>
</dbReference>
<feature type="transmembrane region" description="Helical" evidence="1">
    <location>
        <begin position="254"/>
        <end position="271"/>
    </location>
</feature>
<dbReference type="InterPro" id="IPR047928">
    <property type="entry name" value="Perm_prefix_1"/>
</dbReference>
<evidence type="ECO:0000256" key="1">
    <source>
        <dbReference type="SAM" id="Phobius"/>
    </source>
</evidence>
<dbReference type="RefSeq" id="WP_013291946.1">
    <property type="nucleotide sequence ID" value="NC_014393.1"/>
</dbReference>
<dbReference type="AlphaFoldDB" id="D9SKU3"/>
<dbReference type="eggNOG" id="ENOG5032XPF">
    <property type="taxonomic scope" value="Bacteria"/>
</dbReference>
<dbReference type="OrthoDB" id="9816425at2"/>
<organism evidence="2 3">
    <name type="scientific">Clostridium cellulovorans (strain ATCC 35296 / DSM 3052 / OCM 3 / 743B)</name>
    <dbReference type="NCBI Taxonomy" id="573061"/>
    <lineage>
        <taxon>Bacteria</taxon>
        <taxon>Bacillati</taxon>
        <taxon>Bacillota</taxon>
        <taxon>Clostridia</taxon>
        <taxon>Eubacteriales</taxon>
        <taxon>Clostridiaceae</taxon>
        <taxon>Clostridium</taxon>
    </lineage>
</organism>
<gene>
    <name evidence="2" type="ordered locus">Clocel_3846</name>
</gene>
<keyword evidence="3" id="KW-1185">Reference proteome</keyword>